<dbReference type="EMBL" id="CAMGYJ010000005">
    <property type="protein sequence ID" value="CAI0421775.1"/>
    <property type="molecule type" value="Genomic_DNA"/>
</dbReference>
<sequence>MLIEIKIKIKIGIAFDDAEESAEIGVVHRGEELGLGENGGVGVDVGDGGLDCDFGNFANDGAEGENHSDVDGLRRRGGDGAVQMSGENQAVKQEWNLHGGIVGTEKPLEWRGFWKENVWWCGSVSLLFSTGSRTEGFFL</sequence>
<dbReference type="AlphaFoldDB" id="A0AAV0KHP0"/>
<keyword evidence="2" id="KW-1185">Reference proteome</keyword>
<comment type="caution">
    <text evidence="1">The sequence shown here is derived from an EMBL/GenBank/DDBJ whole genome shotgun (WGS) entry which is preliminary data.</text>
</comment>
<evidence type="ECO:0000313" key="1">
    <source>
        <dbReference type="EMBL" id="CAI0421775.1"/>
    </source>
</evidence>
<reference evidence="1" key="1">
    <citation type="submission" date="2022-08" db="EMBL/GenBank/DDBJ databases">
        <authorList>
            <person name="Gutierrez-Valencia J."/>
        </authorList>
    </citation>
    <scope>NUCLEOTIDE SEQUENCE</scope>
</reference>
<name>A0AAV0KHP0_9ROSI</name>
<protein>
    <submittedName>
        <fullName evidence="1">Uncharacterized protein</fullName>
    </submittedName>
</protein>
<dbReference type="Proteomes" id="UP001154282">
    <property type="component" value="Unassembled WGS sequence"/>
</dbReference>
<accession>A0AAV0KHP0</accession>
<gene>
    <name evidence="1" type="ORF">LITE_LOCUS18907</name>
</gene>
<proteinExistence type="predicted"/>
<organism evidence="1 2">
    <name type="scientific">Linum tenue</name>
    <dbReference type="NCBI Taxonomy" id="586396"/>
    <lineage>
        <taxon>Eukaryota</taxon>
        <taxon>Viridiplantae</taxon>
        <taxon>Streptophyta</taxon>
        <taxon>Embryophyta</taxon>
        <taxon>Tracheophyta</taxon>
        <taxon>Spermatophyta</taxon>
        <taxon>Magnoliopsida</taxon>
        <taxon>eudicotyledons</taxon>
        <taxon>Gunneridae</taxon>
        <taxon>Pentapetalae</taxon>
        <taxon>rosids</taxon>
        <taxon>fabids</taxon>
        <taxon>Malpighiales</taxon>
        <taxon>Linaceae</taxon>
        <taxon>Linum</taxon>
    </lineage>
</organism>
<evidence type="ECO:0000313" key="2">
    <source>
        <dbReference type="Proteomes" id="UP001154282"/>
    </source>
</evidence>